<dbReference type="Pfam" id="PF01895">
    <property type="entry name" value="PhoU"/>
    <property type="match status" value="2"/>
</dbReference>
<dbReference type="GO" id="GO:0006817">
    <property type="term" value="P:phosphate ion transport"/>
    <property type="evidence" value="ECO:0007669"/>
    <property type="project" value="UniProtKB-KW"/>
</dbReference>
<feature type="region of interest" description="Disordered" evidence="8">
    <location>
        <begin position="216"/>
        <end position="249"/>
    </location>
</feature>
<evidence type="ECO:0000259" key="9">
    <source>
        <dbReference type="Pfam" id="PF01895"/>
    </source>
</evidence>
<feature type="compositionally biased region" description="Low complexity" evidence="8">
    <location>
        <begin position="217"/>
        <end position="231"/>
    </location>
</feature>
<feature type="compositionally biased region" description="Basic and acidic residues" evidence="8">
    <location>
        <begin position="232"/>
        <end position="243"/>
    </location>
</feature>
<dbReference type="NCBIfam" id="TIGR02135">
    <property type="entry name" value="phoU_full"/>
    <property type="match status" value="1"/>
</dbReference>
<evidence type="ECO:0000256" key="1">
    <source>
        <dbReference type="ARBA" id="ARBA00004496"/>
    </source>
</evidence>
<dbReference type="Proteomes" id="UP000239485">
    <property type="component" value="Unassembled WGS sequence"/>
</dbReference>
<evidence type="ECO:0000256" key="3">
    <source>
        <dbReference type="ARBA" id="ARBA00011738"/>
    </source>
</evidence>
<keyword evidence="11" id="KW-1185">Reference proteome</keyword>
<reference evidence="10 11" key="1">
    <citation type="submission" date="2018-02" db="EMBL/GenBank/DDBJ databases">
        <title>Genomic Encyclopedia of Archaeal and Bacterial Type Strains, Phase II (KMG-II): from individual species to whole genera.</title>
        <authorList>
            <person name="Goeker M."/>
        </authorList>
    </citation>
    <scope>NUCLEOTIDE SEQUENCE [LARGE SCALE GENOMIC DNA]</scope>
    <source>
        <strain evidence="10 11">DSM 22857</strain>
    </source>
</reference>
<dbReference type="RefSeq" id="WP_104435218.1">
    <property type="nucleotide sequence ID" value="NZ_PTJD01000017.1"/>
</dbReference>
<keyword evidence="4 7" id="KW-0813">Transport</keyword>
<organism evidence="10 11">
    <name type="scientific">Kineococcus xinjiangensis</name>
    <dbReference type="NCBI Taxonomy" id="512762"/>
    <lineage>
        <taxon>Bacteria</taxon>
        <taxon>Bacillati</taxon>
        <taxon>Actinomycetota</taxon>
        <taxon>Actinomycetes</taxon>
        <taxon>Kineosporiales</taxon>
        <taxon>Kineosporiaceae</taxon>
        <taxon>Kineococcus</taxon>
    </lineage>
</organism>
<protein>
    <recommendedName>
        <fullName evidence="7">Phosphate-specific transport system accessory protein PhoU</fullName>
    </recommendedName>
</protein>
<feature type="domain" description="PhoU" evidence="9">
    <location>
        <begin position="16"/>
        <end position="103"/>
    </location>
</feature>
<name>A0A2S6ICV1_9ACTN</name>
<evidence type="ECO:0000256" key="7">
    <source>
        <dbReference type="PIRNR" id="PIRNR003107"/>
    </source>
</evidence>
<evidence type="ECO:0000256" key="6">
    <source>
        <dbReference type="ARBA" id="ARBA00022592"/>
    </source>
</evidence>
<comment type="caution">
    <text evidence="10">The sequence shown here is derived from an EMBL/GenBank/DDBJ whole genome shotgun (WGS) entry which is preliminary data.</text>
</comment>
<comment type="subcellular location">
    <subcellularLocation>
        <location evidence="1 7">Cytoplasm</location>
    </subcellularLocation>
</comment>
<accession>A0A2S6ICV1</accession>
<feature type="domain" description="PhoU" evidence="9">
    <location>
        <begin position="121"/>
        <end position="204"/>
    </location>
</feature>
<sequence length="249" mass="27764">MREQFHGELNLVVETLLEMAHLAESAMSRATTALLDADRELAESVIAADQRIDVLQHELEQRCLHILARQQPVATDLRIVVTALRMSLDLERMGDLARHVAKLARLRHPNPAVPPEMRATIRQMGQVAERIVAKAGSVIATRDLDLAGELEVDDDEMDQLHRSIFAFLLSGDRSHQTESAVDLTLCGRYYERFADHAVSVARRVVFLVTGEYDDEASTAAPTTASTRTSTTGRERRVAEREQDQSTAQV</sequence>
<dbReference type="GO" id="GO:0045936">
    <property type="term" value="P:negative regulation of phosphate metabolic process"/>
    <property type="evidence" value="ECO:0007669"/>
    <property type="project" value="InterPro"/>
</dbReference>
<evidence type="ECO:0000313" key="10">
    <source>
        <dbReference type="EMBL" id="PPK92045.1"/>
    </source>
</evidence>
<dbReference type="FunFam" id="1.20.58.220:FF:000004">
    <property type="entry name" value="Phosphate-specific transport system accessory protein PhoU"/>
    <property type="match status" value="1"/>
</dbReference>
<dbReference type="PANTHER" id="PTHR42930">
    <property type="entry name" value="PHOSPHATE-SPECIFIC TRANSPORT SYSTEM ACCESSORY PROTEIN PHOU"/>
    <property type="match status" value="1"/>
</dbReference>
<comment type="subunit">
    <text evidence="3 7">Homodimer.</text>
</comment>
<keyword evidence="5 7" id="KW-0963">Cytoplasm</keyword>
<dbReference type="Gene3D" id="1.20.58.220">
    <property type="entry name" value="Phosphate transport system protein phou homolog 2, domain 2"/>
    <property type="match status" value="1"/>
</dbReference>
<dbReference type="AlphaFoldDB" id="A0A2S6ICV1"/>
<dbReference type="EMBL" id="PTJD01000017">
    <property type="protein sequence ID" value="PPK92045.1"/>
    <property type="molecule type" value="Genomic_DNA"/>
</dbReference>
<dbReference type="PANTHER" id="PTHR42930:SF3">
    <property type="entry name" value="PHOSPHATE-SPECIFIC TRANSPORT SYSTEM ACCESSORY PROTEIN PHOU"/>
    <property type="match status" value="1"/>
</dbReference>
<evidence type="ECO:0000256" key="8">
    <source>
        <dbReference type="SAM" id="MobiDB-lite"/>
    </source>
</evidence>
<dbReference type="InterPro" id="IPR028366">
    <property type="entry name" value="PhoU"/>
</dbReference>
<dbReference type="GO" id="GO:0030643">
    <property type="term" value="P:intracellular phosphate ion homeostasis"/>
    <property type="evidence" value="ECO:0007669"/>
    <property type="project" value="InterPro"/>
</dbReference>
<dbReference type="OrthoDB" id="9814256at2"/>
<proteinExistence type="inferred from homology"/>
<dbReference type="GO" id="GO:0005737">
    <property type="term" value="C:cytoplasm"/>
    <property type="evidence" value="ECO:0007669"/>
    <property type="project" value="UniProtKB-SubCell"/>
</dbReference>
<evidence type="ECO:0000256" key="4">
    <source>
        <dbReference type="ARBA" id="ARBA00022448"/>
    </source>
</evidence>
<evidence type="ECO:0000313" key="11">
    <source>
        <dbReference type="Proteomes" id="UP000239485"/>
    </source>
</evidence>
<dbReference type="InterPro" id="IPR038078">
    <property type="entry name" value="PhoU-like_sf"/>
</dbReference>
<gene>
    <name evidence="10" type="ORF">CLV92_1178</name>
</gene>
<dbReference type="SUPFAM" id="SSF109755">
    <property type="entry name" value="PhoU-like"/>
    <property type="match status" value="1"/>
</dbReference>
<comment type="similarity">
    <text evidence="2 7">Belongs to the PhoU family.</text>
</comment>
<comment type="function">
    <text evidence="7">Plays a role in the regulation of phosphate uptake.</text>
</comment>
<evidence type="ECO:0000256" key="5">
    <source>
        <dbReference type="ARBA" id="ARBA00022490"/>
    </source>
</evidence>
<dbReference type="PIRSF" id="PIRSF003107">
    <property type="entry name" value="PhoU"/>
    <property type="match status" value="1"/>
</dbReference>
<keyword evidence="6 7" id="KW-0592">Phosphate transport</keyword>
<dbReference type="InterPro" id="IPR026022">
    <property type="entry name" value="PhoU_dom"/>
</dbReference>
<evidence type="ECO:0000256" key="2">
    <source>
        <dbReference type="ARBA" id="ARBA00008107"/>
    </source>
</evidence>